<organism evidence="14 15">
    <name type="scientific">Paenibacillus nanensis</name>
    <dbReference type="NCBI Taxonomy" id="393251"/>
    <lineage>
        <taxon>Bacteria</taxon>
        <taxon>Bacillati</taxon>
        <taxon>Bacillota</taxon>
        <taxon>Bacilli</taxon>
        <taxon>Bacillales</taxon>
        <taxon>Paenibacillaceae</taxon>
        <taxon>Paenibacillus</taxon>
    </lineage>
</organism>
<dbReference type="CDD" id="cd12912">
    <property type="entry name" value="PDC2_MCP_like"/>
    <property type="match status" value="1"/>
</dbReference>
<dbReference type="SUPFAM" id="SSF58104">
    <property type="entry name" value="Methyl-accepting chemotaxis protein (MCP) signaling domain"/>
    <property type="match status" value="1"/>
</dbReference>
<keyword evidence="2" id="KW-1003">Cell membrane</keyword>
<dbReference type="CDD" id="cd18773">
    <property type="entry name" value="PDC1_HK_sensor"/>
    <property type="match status" value="1"/>
</dbReference>
<dbReference type="InterPro" id="IPR003660">
    <property type="entry name" value="HAMP_dom"/>
</dbReference>
<dbReference type="PROSITE" id="PS50885">
    <property type="entry name" value="HAMP"/>
    <property type="match status" value="1"/>
</dbReference>
<dbReference type="RefSeq" id="WP_119600359.1">
    <property type="nucleotide sequence ID" value="NZ_QXQA01000008.1"/>
</dbReference>
<dbReference type="PANTHER" id="PTHR32089:SF114">
    <property type="entry name" value="METHYL-ACCEPTING CHEMOTAXIS PROTEIN MCPB"/>
    <property type="match status" value="1"/>
</dbReference>
<accession>A0A3A1UUF2</accession>
<dbReference type="GO" id="GO:0005886">
    <property type="term" value="C:plasma membrane"/>
    <property type="evidence" value="ECO:0007669"/>
    <property type="project" value="UniProtKB-SubCell"/>
</dbReference>
<dbReference type="AlphaFoldDB" id="A0A3A1UUF2"/>
<dbReference type="GO" id="GO:0006935">
    <property type="term" value="P:chemotaxis"/>
    <property type="evidence" value="ECO:0007669"/>
    <property type="project" value="UniProtKB-KW"/>
</dbReference>
<dbReference type="GO" id="GO:0007165">
    <property type="term" value="P:signal transduction"/>
    <property type="evidence" value="ECO:0007669"/>
    <property type="project" value="UniProtKB-KW"/>
</dbReference>
<reference evidence="14 15" key="1">
    <citation type="submission" date="2018-09" db="EMBL/GenBank/DDBJ databases">
        <title>Paenibacillus aracenensis nov. sp. isolated from a cave in southern Spain.</title>
        <authorList>
            <person name="Jurado V."/>
            <person name="Gutierrez-Patricio S."/>
            <person name="Gonzalez-Pimentel J.L."/>
            <person name="Miller A.Z."/>
            <person name="Laiz L."/>
            <person name="Saiz-Jimenez C."/>
        </authorList>
    </citation>
    <scope>NUCLEOTIDE SEQUENCE [LARGE SCALE GENOMIC DNA]</scope>
    <source>
        <strain evidence="14 15">DSM 22867</strain>
    </source>
</reference>
<evidence type="ECO:0000256" key="8">
    <source>
        <dbReference type="ARBA" id="ARBA00023224"/>
    </source>
</evidence>
<dbReference type="PANTHER" id="PTHR32089">
    <property type="entry name" value="METHYL-ACCEPTING CHEMOTAXIS PROTEIN MCPB"/>
    <property type="match status" value="1"/>
</dbReference>
<dbReference type="SMART" id="SM00283">
    <property type="entry name" value="MA"/>
    <property type="match status" value="1"/>
</dbReference>
<evidence type="ECO:0000256" key="7">
    <source>
        <dbReference type="ARBA" id="ARBA00023136"/>
    </source>
</evidence>
<evidence type="ECO:0000256" key="2">
    <source>
        <dbReference type="ARBA" id="ARBA00022475"/>
    </source>
</evidence>
<keyword evidence="15" id="KW-1185">Reference proteome</keyword>
<evidence type="ECO:0000256" key="5">
    <source>
        <dbReference type="ARBA" id="ARBA00022692"/>
    </source>
</evidence>
<dbReference type="Proteomes" id="UP000266482">
    <property type="component" value="Unassembled WGS sequence"/>
</dbReference>
<comment type="caution">
    <text evidence="14">The sequence shown here is derived from an EMBL/GenBank/DDBJ whole genome shotgun (WGS) entry which is preliminary data.</text>
</comment>
<evidence type="ECO:0000256" key="3">
    <source>
        <dbReference type="ARBA" id="ARBA00022481"/>
    </source>
</evidence>
<evidence type="ECO:0000259" key="13">
    <source>
        <dbReference type="PROSITE" id="PS50885"/>
    </source>
</evidence>
<keyword evidence="5 11" id="KW-0812">Transmembrane</keyword>
<dbReference type="Pfam" id="PF00672">
    <property type="entry name" value="HAMP"/>
    <property type="match status" value="1"/>
</dbReference>
<dbReference type="PROSITE" id="PS50111">
    <property type="entry name" value="CHEMOTAXIS_TRANSDUC_2"/>
    <property type="match status" value="1"/>
</dbReference>
<feature type="transmembrane region" description="Helical" evidence="11">
    <location>
        <begin position="295"/>
        <end position="319"/>
    </location>
</feature>
<dbReference type="Pfam" id="PF00015">
    <property type="entry name" value="MCPsignal"/>
    <property type="match status" value="1"/>
</dbReference>
<evidence type="ECO:0000259" key="12">
    <source>
        <dbReference type="PROSITE" id="PS50111"/>
    </source>
</evidence>
<keyword evidence="3" id="KW-0488">Methylation</keyword>
<dbReference type="CDD" id="cd11386">
    <property type="entry name" value="MCP_signal"/>
    <property type="match status" value="1"/>
</dbReference>
<dbReference type="InterPro" id="IPR029151">
    <property type="entry name" value="Sensor-like_sf"/>
</dbReference>
<protein>
    <submittedName>
        <fullName evidence="14">Methyl-accepting chemotaxis protein</fullName>
    </submittedName>
</protein>
<proteinExistence type="inferred from homology"/>
<evidence type="ECO:0000313" key="15">
    <source>
        <dbReference type="Proteomes" id="UP000266482"/>
    </source>
</evidence>
<evidence type="ECO:0000313" key="14">
    <source>
        <dbReference type="EMBL" id="RIX52127.1"/>
    </source>
</evidence>
<dbReference type="InterPro" id="IPR004089">
    <property type="entry name" value="MCPsignal_dom"/>
</dbReference>
<dbReference type="InterPro" id="IPR033479">
    <property type="entry name" value="dCache_1"/>
</dbReference>
<comment type="similarity">
    <text evidence="9">Belongs to the methyl-accepting chemotaxis (MCP) protein family.</text>
</comment>
<evidence type="ECO:0000256" key="11">
    <source>
        <dbReference type="SAM" id="Phobius"/>
    </source>
</evidence>
<keyword evidence="8 10" id="KW-0807">Transducer</keyword>
<keyword evidence="6 11" id="KW-1133">Transmembrane helix</keyword>
<feature type="domain" description="HAMP" evidence="13">
    <location>
        <begin position="319"/>
        <end position="371"/>
    </location>
</feature>
<name>A0A3A1UUF2_9BACL</name>
<feature type="domain" description="Methyl-accepting transducer" evidence="12">
    <location>
        <begin position="390"/>
        <end position="626"/>
    </location>
</feature>
<evidence type="ECO:0000256" key="6">
    <source>
        <dbReference type="ARBA" id="ARBA00022989"/>
    </source>
</evidence>
<evidence type="ECO:0000256" key="10">
    <source>
        <dbReference type="PROSITE-ProRule" id="PRU00284"/>
    </source>
</evidence>
<keyword evidence="7 11" id="KW-0472">Membrane</keyword>
<evidence type="ECO:0000256" key="4">
    <source>
        <dbReference type="ARBA" id="ARBA00022500"/>
    </source>
</evidence>
<gene>
    <name evidence="14" type="ORF">D3P08_14225</name>
</gene>
<evidence type="ECO:0000256" key="1">
    <source>
        <dbReference type="ARBA" id="ARBA00004651"/>
    </source>
</evidence>
<evidence type="ECO:0000256" key="9">
    <source>
        <dbReference type="ARBA" id="ARBA00029447"/>
    </source>
</evidence>
<comment type="subcellular location">
    <subcellularLocation>
        <location evidence="1">Cell membrane</location>
        <topology evidence="1">Multi-pass membrane protein</topology>
    </subcellularLocation>
</comment>
<dbReference type="SUPFAM" id="SSF103190">
    <property type="entry name" value="Sensory domain-like"/>
    <property type="match status" value="1"/>
</dbReference>
<dbReference type="Gene3D" id="3.30.450.20">
    <property type="entry name" value="PAS domain"/>
    <property type="match status" value="2"/>
</dbReference>
<dbReference type="SMART" id="SM00304">
    <property type="entry name" value="HAMP"/>
    <property type="match status" value="1"/>
</dbReference>
<keyword evidence="4" id="KW-0145">Chemotaxis</keyword>
<dbReference type="CDD" id="cd06225">
    <property type="entry name" value="HAMP"/>
    <property type="match status" value="1"/>
</dbReference>
<dbReference type="EMBL" id="QXQA01000008">
    <property type="protein sequence ID" value="RIX52127.1"/>
    <property type="molecule type" value="Genomic_DNA"/>
</dbReference>
<dbReference type="OrthoDB" id="243053at2"/>
<dbReference type="Gene3D" id="1.10.287.950">
    <property type="entry name" value="Methyl-accepting chemotaxis protein"/>
    <property type="match status" value="1"/>
</dbReference>
<sequence length="676" mass="73384">MKAPLQRFLRKSKPEKSAATFFTIKNRLIATFAIILLIPMTVVAWGSYQTARDKIDSQMINAATENVKLLDANIDEFFSAKKKDTAFLSQSISLSGASPLETEVQQIRQLLASYTNVHDEVELALLGTESGFYINSMGTDKNLADYDPRERPWYQDAMKNRQEVIITSPYTSHTTNNLVVTVAKATPDGNGVIAVNISIDRIFALTESIAIGKEGYIYILDKERKFVYHPTNEIGSAAPQNVQNDNLYKSDGGYFTYLHNGRDLKKMVFLTNKETGWKLAGTMYQNEVSSEASPIVHSSVIVLVISAILGAVIVTLIIVSIMRPLGRLNQAAIKISEGDLTEQIQIRHQDELGRLGQSFNNMAASLQSLIGQVNENAMQLAASAEQMKASSEQSTHASEQVTMAIQEVAGGSDLQVQSVQSSHQEINEMAAQIDQISNHAGTLSDAASGSMIQAQEGSAAIQTAIHQMHSIDDKAALLSQDIEALGERSSHIVKIVDVMTGIASQTNLLALNASIEAARAGEHGRGFAVVASEIRKLAEQSNTSAHQISAIIEEIQRDTHTVVVNMGDMIAEVKNGLDYVGTAGGAFEQIHHAVEGVTRQIKQVAEATLELTQNAQNIKVSMDDVTSISEKNAGSMQLVVANTEEQLASMQEISAAATMVTSMAEELQSAIEKFKL</sequence>
<dbReference type="Pfam" id="PF02743">
    <property type="entry name" value="dCache_1"/>
    <property type="match status" value="1"/>
</dbReference>